<feature type="compositionally biased region" description="Basic residues" evidence="9">
    <location>
        <begin position="828"/>
        <end position="839"/>
    </location>
</feature>
<reference evidence="11" key="1">
    <citation type="journal article" date="2020" name="Fungal Divers.">
        <title>Resolving the Mortierellaceae phylogeny through synthesis of multi-gene phylogenetics and phylogenomics.</title>
        <authorList>
            <person name="Vandepol N."/>
            <person name="Liber J."/>
            <person name="Desiro A."/>
            <person name="Na H."/>
            <person name="Kennedy M."/>
            <person name="Barry K."/>
            <person name="Grigoriev I.V."/>
            <person name="Miller A.N."/>
            <person name="O'Donnell K."/>
            <person name="Stajich J.E."/>
            <person name="Bonito G."/>
        </authorList>
    </citation>
    <scope>NUCLEOTIDE SEQUENCE</scope>
    <source>
        <strain evidence="11">BC1065</strain>
    </source>
</reference>
<dbReference type="FunFam" id="3.40.50.300:FF:000579">
    <property type="entry name" value="GPN-loop GTPase"/>
    <property type="match status" value="1"/>
</dbReference>
<protein>
    <recommendedName>
        <fullName evidence="3">GPN-loop GTPase 1</fullName>
    </recommendedName>
</protein>
<dbReference type="Pfam" id="PF03029">
    <property type="entry name" value="ATP_bind_1"/>
    <property type="match status" value="1"/>
</dbReference>
<evidence type="ECO:0000256" key="10">
    <source>
        <dbReference type="SAM" id="Phobius"/>
    </source>
</evidence>
<dbReference type="SUPFAM" id="SSF52540">
    <property type="entry name" value="P-loop containing nucleoside triphosphate hydrolases"/>
    <property type="match status" value="1"/>
</dbReference>
<keyword evidence="5" id="KW-0597">Phosphoprotein</keyword>
<accession>A0A9P6U618</accession>
<feature type="region of interest" description="Disordered" evidence="9">
    <location>
        <begin position="810"/>
        <end position="886"/>
    </location>
</feature>
<feature type="transmembrane region" description="Helical" evidence="10">
    <location>
        <begin position="31"/>
        <end position="47"/>
    </location>
</feature>
<dbReference type="InterPro" id="IPR027417">
    <property type="entry name" value="P-loop_NTPase"/>
</dbReference>
<evidence type="ECO:0000256" key="2">
    <source>
        <dbReference type="ARBA" id="ARBA00005290"/>
    </source>
</evidence>
<dbReference type="PANTHER" id="PTHR21231">
    <property type="entry name" value="XPA-BINDING PROTEIN 1-RELATED"/>
    <property type="match status" value="1"/>
</dbReference>
<evidence type="ECO:0000313" key="11">
    <source>
        <dbReference type="EMBL" id="KAG0261226.1"/>
    </source>
</evidence>
<dbReference type="PANTHER" id="PTHR21231:SF8">
    <property type="entry name" value="GPN-LOOP GTPASE 1"/>
    <property type="match status" value="1"/>
</dbReference>
<gene>
    <name evidence="11" type="ORF">DFQ27_003087</name>
</gene>
<evidence type="ECO:0000256" key="9">
    <source>
        <dbReference type="SAM" id="MobiDB-lite"/>
    </source>
</evidence>
<dbReference type="InterPro" id="IPR030230">
    <property type="entry name" value="Gpn1/Npa3/XAB1"/>
</dbReference>
<keyword evidence="7" id="KW-0378">Hydrolase</keyword>
<dbReference type="Proteomes" id="UP000807716">
    <property type="component" value="Unassembled WGS sequence"/>
</dbReference>
<keyword evidence="6" id="KW-0547">Nucleotide-binding</keyword>
<keyword evidence="10" id="KW-1133">Transmembrane helix</keyword>
<keyword evidence="12" id="KW-1185">Reference proteome</keyword>
<dbReference type="Gene3D" id="3.90.550.10">
    <property type="entry name" value="Spore Coat Polysaccharide Biosynthesis Protein SpsA, Chain A"/>
    <property type="match status" value="1"/>
</dbReference>
<comment type="similarity">
    <text evidence="2">Belongs to the GPN-loop GTPase family.</text>
</comment>
<evidence type="ECO:0000256" key="3">
    <source>
        <dbReference type="ARBA" id="ARBA00014579"/>
    </source>
</evidence>
<dbReference type="CDD" id="cd17870">
    <property type="entry name" value="GPN1"/>
    <property type="match status" value="1"/>
</dbReference>
<sequence length="902" mass="102811">MDQRRLRRRLLSLRHLFRQCRIGLGSHQRRNATILIFGTYLIYHWFFGSHISPPQERWNMLMDFAQSGQFGAPPDVHLTKPEEQIKVVLCNADGRLCSNWDQKLWSGEELRRDEAWLEPGSISVAAGTKAVLTMKEGRQVTLSYGKHQCNKSTLVCEDIDAMVVQESIVSAIDRIAEACSHNRWASEPLIMHTVRPHRDISRRDVTMIAQFSINRLDRFEHAMRVWQGPISVVIYLQDKNDIFELKKYFEREGKLELYKSTTLTIVKPDFASNDYLRYPINHLRNLGILAAPTDYIFVIDADFVPTTNFYKFAKSTVVERLEKTTYPTAYVVPCVAIQESYSGAYPDTVQELQALMAKGVAYITDPRAGHGPTGSKLFTRTPLLSSHSKPAYEVCFESQWEPYYIVDRRNMHPYYDERFKDQGGDKQSHALLMNAIGFKFLVIRDHFIYHMDHPKLDWAGGGLRQNQRTKVDFTYFAHYGPALARIFGPTFRWPRGCSQPLLSSSKSDMQGLGAINAIAWTTKTMSTPAAVPPPTAATEGKRPPRLNAHLHAKKQPPYILNLDPAVASLPFTANIDIRDTVNYKEVMKQYNLGPNGGILTALNLFTTKFDQVLGFVERRAPSLDYVLVDTPGQIEIFTWSASGAIITDTLAASYPTMVAYIIDTPRTTAPATFMSNMLYACSILYKTKVPFILVFNKTDVKDHEFAVEWMTDFEAFQEALSRDKTYMSSLMNSMSLMLDEFYSHLRVVGVSAVTGAGMDDFLKAVDEAVVEYDKEYKPELERLLEEKRKKVEADKEEQMARLMRDMAMEEKGKQVDFNARPLSEEGGRKKKSKAGRHNSRGLGYNQDIGGDDEDEESGSDDDEEYADSEDDEALEAYRVQEEERKERLEQASLQRYLAAQKK</sequence>
<dbReference type="InterPro" id="IPR029044">
    <property type="entry name" value="Nucleotide-diphossugar_trans"/>
</dbReference>
<dbReference type="Gene3D" id="3.40.50.300">
    <property type="entry name" value="P-loop containing nucleotide triphosphate hydrolases"/>
    <property type="match status" value="1"/>
</dbReference>
<dbReference type="InterPro" id="IPR004130">
    <property type="entry name" value="Gpn"/>
</dbReference>
<dbReference type="GO" id="GO:0003924">
    <property type="term" value="F:GTPase activity"/>
    <property type="evidence" value="ECO:0007669"/>
    <property type="project" value="InterPro"/>
</dbReference>
<keyword evidence="4" id="KW-0963">Cytoplasm</keyword>
<comment type="subcellular location">
    <subcellularLocation>
        <location evidence="1">Cytoplasm</location>
    </subcellularLocation>
</comment>
<evidence type="ECO:0000256" key="1">
    <source>
        <dbReference type="ARBA" id="ARBA00004496"/>
    </source>
</evidence>
<dbReference type="GO" id="GO:0005525">
    <property type="term" value="F:GTP binding"/>
    <property type="evidence" value="ECO:0007669"/>
    <property type="project" value="UniProtKB-KW"/>
</dbReference>
<evidence type="ECO:0000256" key="8">
    <source>
        <dbReference type="ARBA" id="ARBA00023134"/>
    </source>
</evidence>
<evidence type="ECO:0000313" key="12">
    <source>
        <dbReference type="Proteomes" id="UP000807716"/>
    </source>
</evidence>
<evidence type="ECO:0000256" key="7">
    <source>
        <dbReference type="ARBA" id="ARBA00022801"/>
    </source>
</evidence>
<dbReference type="Pfam" id="PF13896">
    <property type="entry name" value="Glyco_transf_49"/>
    <property type="match status" value="1"/>
</dbReference>
<keyword evidence="8" id="KW-0342">GTP-binding</keyword>
<organism evidence="11 12">
    <name type="scientific">Actinomortierella ambigua</name>
    <dbReference type="NCBI Taxonomy" id="1343610"/>
    <lineage>
        <taxon>Eukaryota</taxon>
        <taxon>Fungi</taxon>
        <taxon>Fungi incertae sedis</taxon>
        <taxon>Mucoromycota</taxon>
        <taxon>Mortierellomycotina</taxon>
        <taxon>Mortierellomycetes</taxon>
        <taxon>Mortierellales</taxon>
        <taxon>Mortierellaceae</taxon>
        <taxon>Actinomortierella</taxon>
    </lineage>
</organism>
<dbReference type="GO" id="GO:0005737">
    <property type="term" value="C:cytoplasm"/>
    <property type="evidence" value="ECO:0007669"/>
    <property type="project" value="UniProtKB-SubCell"/>
</dbReference>
<keyword evidence="10" id="KW-0812">Transmembrane</keyword>
<name>A0A9P6U618_9FUNG</name>
<evidence type="ECO:0000256" key="6">
    <source>
        <dbReference type="ARBA" id="ARBA00022741"/>
    </source>
</evidence>
<dbReference type="OrthoDB" id="411524at2759"/>
<comment type="caution">
    <text evidence="11">The sequence shown here is derived from an EMBL/GenBank/DDBJ whole genome shotgun (WGS) entry which is preliminary data.</text>
</comment>
<dbReference type="SUPFAM" id="SSF53448">
    <property type="entry name" value="Nucleotide-diphospho-sugar transferases"/>
    <property type="match status" value="1"/>
</dbReference>
<keyword evidence="10" id="KW-0472">Membrane</keyword>
<feature type="compositionally biased region" description="Acidic residues" evidence="9">
    <location>
        <begin position="849"/>
        <end position="874"/>
    </location>
</feature>
<evidence type="ECO:0000256" key="4">
    <source>
        <dbReference type="ARBA" id="ARBA00022490"/>
    </source>
</evidence>
<dbReference type="AlphaFoldDB" id="A0A9P6U618"/>
<dbReference type="EMBL" id="JAAAJB010000223">
    <property type="protein sequence ID" value="KAG0261226.1"/>
    <property type="molecule type" value="Genomic_DNA"/>
</dbReference>
<proteinExistence type="inferred from homology"/>
<evidence type="ECO:0000256" key="5">
    <source>
        <dbReference type="ARBA" id="ARBA00022553"/>
    </source>
</evidence>